<reference evidence="19" key="1">
    <citation type="submission" date="2023-06" db="EMBL/GenBank/DDBJ databases">
        <title>Genome-scale phylogeny and comparative genomics of the fungal order Sordariales.</title>
        <authorList>
            <consortium name="Lawrence Berkeley National Laboratory"/>
            <person name="Hensen N."/>
            <person name="Bonometti L."/>
            <person name="Westerberg I."/>
            <person name="Brannstrom I.O."/>
            <person name="Guillou S."/>
            <person name="Cros-Aarteil S."/>
            <person name="Calhoun S."/>
            <person name="Haridas S."/>
            <person name="Kuo A."/>
            <person name="Mondo S."/>
            <person name="Pangilinan J."/>
            <person name="Riley R."/>
            <person name="LaButti K."/>
            <person name="Andreopoulos B."/>
            <person name="Lipzen A."/>
            <person name="Chen C."/>
            <person name="Yanf M."/>
            <person name="Daum C."/>
            <person name="Ng V."/>
            <person name="Clum A."/>
            <person name="Steindorff A."/>
            <person name="Ohm R."/>
            <person name="Martin F."/>
            <person name="Silar P."/>
            <person name="Natvig D."/>
            <person name="Lalanne C."/>
            <person name="Gautier V."/>
            <person name="Ament-velasquez S.L."/>
            <person name="Kruys A."/>
            <person name="Hutchinson M.I."/>
            <person name="Powell A.J."/>
            <person name="Barry K."/>
            <person name="Miller A.N."/>
            <person name="Grigoriev I.V."/>
            <person name="Debuchy R."/>
            <person name="Gladieux P."/>
            <person name="Thoren M.H."/>
            <person name="Johannesson H."/>
        </authorList>
    </citation>
    <scope>NUCLEOTIDE SEQUENCE</scope>
    <source>
        <strain evidence="19">SMH3391-2</strain>
    </source>
</reference>
<comment type="subcellular location">
    <subcellularLocation>
        <location evidence="2">Membrane</location>
        <topology evidence="2">Lipid-anchor</topology>
        <topology evidence="2">GPI-anchor</topology>
    </subcellularLocation>
    <subcellularLocation>
        <location evidence="1">Membrane</location>
        <topology evidence="1">Multi-pass membrane protein</topology>
    </subcellularLocation>
    <subcellularLocation>
        <location evidence="3">Secreted</location>
    </subcellularLocation>
</comment>
<evidence type="ECO:0000256" key="7">
    <source>
        <dbReference type="ARBA" id="ARBA00022692"/>
    </source>
</evidence>
<dbReference type="InterPro" id="IPR049326">
    <property type="entry name" value="Rhodopsin_dom_fungi"/>
</dbReference>
<evidence type="ECO:0000256" key="11">
    <source>
        <dbReference type="ARBA" id="ARBA00023157"/>
    </source>
</evidence>
<organism evidence="19 20">
    <name type="scientific">Bombardia bombarda</name>
    <dbReference type="NCBI Taxonomy" id="252184"/>
    <lineage>
        <taxon>Eukaryota</taxon>
        <taxon>Fungi</taxon>
        <taxon>Dikarya</taxon>
        <taxon>Ascomycota</taxon>
        <taxon>Pezizomycotina</taxon>
        <taxon>Sordariomycetes</taxon>
        <taxon>Sordariomycetidae</taxon>
        <taxon>Sordariales</taxon>
        <taxon>Lasiosphaeriaceae</taxon>
        <taxon>Bombardia</taxon>
    </lineage>
</organism>
<keyword evidence="20" id="KW-1185">Reference proteome</keyword>
<feature type="disulfide bond" evidence="14">
    <location>
        <begin position="68"/>
        <end position="101"/>
    </location>
</feature>
<feature type="transmembrane region" description="Helical" evidence="16">
    <location>
        <begin position="267"/>
        <end position="294"/>
    </location>
</feature>
<feature type="disulfide bond" evidence="14">
    <location>
        <begin position="59"/>
        <end position="66"/>
    </location>
</feature>
<feature type="chain" id="PRO_5041376892" description="CFEM domain-containing protein" evidence="17">
    <location>
        <begin position="27"/>
        <end position="524"/>
    </location>
</feature>
<evidence type="ECO:0000256" key="12">
    <source>
        <dbReference type="ARBA" id="ARBA00023288"/>
    </source>
</evidence>
<gene>
    <name evidence="19" type="ORF">B0T17DRAFT_642347</name>
</gene>
<evidence type="ECO:0000256" key="15">
    <source>
        <dbReference type="SAM" id="MobiDB-lite"/>
    </source>
</evidence>
<feature type="disulfide bond" evidence="14">
    <location>
        <begin position="45"/>
        <end position="85"/>
    </location>
</feature>
<keyword evidence="7 16" id="KW-0812">Transmembrane</keyword>
<evidence type="ECO:0000256" key="2">
    <source>
        <dbReference type="ARBA" id="ARBA00004589"/>
    </source>
</evidence>
<feature type="compositionally biased region" description="Low complexity" evidence="15">
    <location>
        <begin position="509"/>
        <end position="524"/>
    </location>
</feature>
<feature type="compositionally biased region" description="Low complexity" evidence="15">
    <location>
        <begin position="389"/>
        <end position="405"/>
    </location>
</feature>
<feature type="transmembrane region" description="Helical" evidence="16">
    <location>
        <begin position="346"/>
        <end position="365"/>
    </location>
</feature>
<dbReference type="EMBL" id="JAULSR010000004">
    <property type="protein sequence ID" value="KAK0621961.1"/>
    <property type="molecule type" value="Genomic_DNA"/>
</dbReference>
<feature type="transmembrane region" description="Helical" evidence="16">
    <location>
        <begin position="115"/>
        <end position="136"/>
    </location>
</feature>
<keyword evidence="14" id="KW-0408">Iron</keyword>
<evidence type="ECO:0000313" key="19">
    <source>
        <dbReference type="EMBL" id="KAK0621961.1"/>
    </source>
</evidence>
<dbReference type="Proteomes" id="UP001174934">
    <property type="component" value="Unassembled WGS sequence"/>
</dbReference>
<evidence type="ECO:0000256" key="9">
    <source>
        <dbReference type="ARBA" id="ARBA00022989"/>
    </source>
</evidence>
<dbReference type="PANTHER" id="PTHR33048">
    <property type="entry name" value="PTH11-LIKE INTEGRAL MEMBRANE PROTEIN (AFU_ORTHOLOGUE AFUA_5G11245)"/>
    <property type="match status" value="1"/>
</dbReference>
<dbReference type="AlphaFoldDB" id="A0AA39WUT9"/>
<evidence type="ECO:0000256" key="16">
    <source>
        <dbReference type="SAM" id="Phobius"/>
    </source>
</evidence>
<feature type="disulfide bond" evidence="14">
    <location>
        <begin position="49"/>
        <end position="80"/>
    </location>
</feature>
<dbReference type="Pfam" id="PF20684">
    <property type="entry name" value="Fung_rhodopsin"/>
    <property type="match status" value="1"/>
</dbReference>
<keyword evidence="5" id="KW-0964">Secreted</keyword>
<dbReference type="InterPro" id="IPR008427">
    <property type="entry name" value="Extracellular_membr_CFEM_dom"/>
</dbReference>
<evidence type="ECO:0000313" key="20">
    <source>
        <dbReference type="Proteomes" id="UP001174934"/>
    </source>
</evidence>
<keyword evidence="8 17" id="KW-0732">Signal</keyword>
<sequence>MRRPGFQIGLLAVLSTLLTLGGLVAAQDGTTAIDPIALAGMLPPCVLNCYIEIIPESACQLTDTQCTCTNAPLQAALQDCVLGNCTIREGLTTRNLTLALCGLPINDRSQQYENIAIAMGVVGVTTVLGRIAFKVFIERNGLGYDDWFALAVVVPHIASTVVSTAVATKNGFGKDIWTLPFESVTRFVLASYILGILYFLLLALIKMSLLFMYLQIFPERAVQRLLWGTIAFNAVFALVIELLFIFQCRPIPYAWLGWDGESEGTCISVNAIGWASGIISVILDIWMLAIPLWQIKKLKMHWKKKAVAGLMFMVGTFITVVSIIRLNTLFGFSLSSNPTLDSFNVGVWSTIEISVGIICTCMPTLRKIIIWLFPSIFGGSRSAPASRKSPYYNSSGNTGNSNNDGSRNRDPYAHMHKPSVADFDTTGAWNDPRRGGGVRVSDDSEIGLGRAVTTDRFVGEDSRGSMGTFIITDDAWRATDQAAMRLQELHHGREYGRHFDGGQTGLSSNPPYTNQPYTNPPYRY</sequence>
<evidence type="ECO:0000256" key="5">
    <source>
        <dbReference type="ARBA" id="ARBA00022525"/>
    </source>
</evidence>
<dbReference type="SMART" id="SM00747">
    <property type="entry name" value="CFEM"/>
    <property type="match status" value="1"/>
</dbReference>
<keyword evidence="6" id="KW-0325">Glycoprotein</keyword>
<feature type="domain" description="CFEM" evidence="18">
    <location>
        <begin position="15"/>
        <end position="128"/>
    </location>
</feature>
<dbReference type="Pfam" id="PF05730">
    <property type="entry name" value="CFEM"/>
    <property type="match status" value="1"/>
</dbReference>
<feature type="signal peptide" evidence="17">
    <location>
        <begin position="1"/>
        <end position="26"/>
    </location>
</feature>
<evidence type="ECO:0000256" key="6">
    <source>
        <dbReference type="ARBA" id="ARBA00022622"/>
    </source>
</evidence>
<dbReference type="GO" id="GO:0046872">
    <property type="term" value="F:metal ion binding"/>
    <property type="evidence" value="ECO:0007669"/>
    <property type="project" value="UniProtKB-UniRule"/>
</dbReference>
<dbReference type="PANTHER" id="PTHR33048:SF143">
    <property type="entry name" value="EXTRACELLULAR MEMBRANE PROTEIN CFEM DOMAIN-CONTAINING PROTEIN-RELATED"/>
    <property type="match status" value="1"/>
</dbReference>
<evidence type="ECO:0000256" key="8">
    <source>
        <dbReference type="ARBA" id="ARBA00022729"/>
    </source>
</evidence>
<feature type="transmembrane region" description="Helical" evidence="16">
    <location>
        <begin position="148"/>
        <end position="167"/>
    </location>
</feature>
<keyword evidence="9 16" id="KW-1133">Transmembrane helix</keyword>
<keyword evidence="10 16" id="KW-0472">Membrane</keyword>
<evidence type="ECO:0000256" key="10">
    <source>
        <dbReference type="ARBA" id="ARBA00023136"/>
    </source>
</evidence>
<dbReference type="GO" id="GO:0098552">
    <property type="term" value="C:side of membrane"/>
    <property type="evidence" value="ECO:0007669"/>
    <property type="project" value="UniProtKB-KW"/>
</dbReference>
<keyword evidence="14" id="KW-0479">Metal-binding</keyword>
<feature type="binding site" description="axial binding residue" evidence="14">
    <location>
        <position position="63"/>
    </location>
    <ligand>
        <name>heme</name>
        <dbReference type="ChEBI" id="CHEBI:30413"/>
    </ligand>
    <ligandPart>
        <name>Fe</name>
        <dbReference type="ChEBI" id="CHEBI:18248"/>
    </ligandPart>
</feature>
<evidence type="ECO:0000256" key="1">
    <source>
        <dbReference type="ARBA" id="ARBA00004141"/>
    </source>
</evidence>
<feature type="region of interest" description="Disordered" evidence="15">
    <location>
        <begin position="423"/>
        <end position="442"/>
    </location>
</feature>
<evidence type="ECO:0000256" key="4">
    <source>
        <dbReference type="ARBA" id="ARBA00010031"/>
    </source>
</evidence>
<evidence type="ECO:0000256" key="14">
    <source>
        <dbReference type="PROSITE-ProRule" id="PRU01356"/>
    </source>
</evidence>
<name>A0AA39WUT9_9PEZI</name>
<feature type="region of interest" description="Disordered" evidence="15">
    <location>
        <begin position="381"/>
        <end position="417"/>
    </location>
</feature>
<feature type="transmembrane region" description="Helical" evidence="16">
    <location>
        <begin position="225"/>
        <end position="247"/>
    </location>
</feature>
<keyword evidence="11 14" id="KW-1015">Disulfide bond</keyword>
<keyword evidence="6" id="KW-0336">GPI-anchor</keyword>
<comment type="similarity">
    <text evidence="13">Belongs to the SAT4 family.</text>
</comment>
<keyword evidence="12" id="KW-0449">Lipoprotein</keyword>
<evidence type="ECO:0000256" key="3">
    <source>
        <dbReference type="ARBA" id="ARBA00004613"/>
    </source>
</evidence>
<keyword evidence="14" id="KW-0349">Heme</keyword>
<accession>A0AA39WUT9</accession>
<feature type="transmembrane region" description="Helical" evidence="16">
    <location>
        <begin position="187"/>
        <end position="213"/>
    </location>
</feature>
<evidence type="ECO:0000259" key="18">
    <source>
        <dbReference type="PROSITE" id="PS52012"/>
    </source>
</evidence>
<comment type="caution">
    <text evidence="19">The sequence shown here is derived from an EMBL/GenBank/DDBJ whole genome shotgun (WGS) entry which is preliminary data.</text>
</comment>
<evidence type="ECO:0000256" key="13">
    <source>
        <dbReference type="ARBA" id="ARBA00038359"/>
    </source>
</evidence>
<feature type="region of interest" description="Disordered" evidence="15">
    <location>
        <begin position="495"/>
        <end position="524"/>
    </location>
</feature>
<dbReference type="InterPro" id="IPR052337">
    <property type="entry name" value="SAT4-like"/>
</dbReference>
<dbReference type="GO" id="GO:0005576">
    <property type="term" value="C:extracellular region"/>
    <property type="evidence" value="ECO:0007669"/>
    <property type="project" value="UniProtKB-SubCell"/>
</dbReference>
<protein>
    <recommendedName>
        <fullName evidence="18">CFEM domain-containing protein</fullName>
    </recommendedName>
</protein>
<evidence type="ECO:0000256" key="17">
    <source>
        <dbReference type="SAM" id="SignalP"/>
    </source>
</evidence>
<comment type="similarity">
    <text evidence="4">Belongs to the RBT5 family.</text>
</comment>
<feature type="transmembrane region" description="Helical" evidence="16">
    <location>
        <begin position="306"/>
        <end position="326"/>
    </location>
</feature>
<dbReference type="PROSITE" id="PS52012">
    <property type="entry name" value="CFEM"/>
    <property type="match status" value="1"/>
</dbReference>
<proteinExistence type="inferred from homology"/>